<evidence type="ECO:0000313" key="2">
    <source>
        <dbReference type="Proteomes" id="UP000653644"/>
    </source>
</evidence>
<dbReference type="EMBL" id="BMVN01000005">
    <property type="protein sequence ID" value="GHA15004.1"/>
    <property type="molecule type" value="Genomic_DNA"/>
</dbReference>
<proteinExistence type="predicted"/>
<gene>
    <name evidence="1" type="ORF">GCM10010345_19540</name>
</gene>
<accession>A0ABQ3CHL3</accession>
<organism evidence="1 2">
    <name type="scientific">Streptomyces canarius</name>
    <dbReference type="NCBI Taxonomy" id="285453"/>
    <lineage>
        <taxon>Bacteria</taxon>
        <taxon>Bacillati</taxon>
        <taxon>Actinomycetota</taxon>
        <taxon>Actinomycetes</taxon>
        <taxon>Kitasatosporales</taxon>
        <taxon>Streptomycetaceae</taxon>
        <taxon>Streptomyces</taxon>
    </lineage>
</organism>
<reference evidence="2" key="1">
    <citation type="journal article" date="2019" name="Int. J. Syst. Evol. Microbiol.">
        <title>The Global Catalogue of Microorganisms (GCM) 10K type strain sequencing project: providing services to taxonomists for standard genome sequencing and annotation.</title>
        <authorList>
            <consortium name="The Broad Institute Genomics Platform"/>
            <consortium name="The Broad Institute Genome Sequencing Center for Infectious Disease"/>
            <person name="Wu L."/>
            <person name="Ma J."/>
        </authorList>
    </citation>
    <scope>NUCLEOTIDE SEQUENCE [LARGE SCALE GENOMIC DNA]</scope>
    <source>
        <strain evidence="2">JCM 4733</strain>
    </source>
</reference>
<sequence length="167" mass="18659">MDEKRTVAGTGRRAMSDNYLTVIPTDPHWQPSKVAADRAAAMLSEMLPDDDARRGLEAMWHDSVQVVSCGANLETVSCHHCGGEFALGWWAEAVSERYAEGFSTLMVTVPCCEVEMSLNELAYDWPMGFARFRIEILYPNRAWLSDEELASLTGALGHPLRQILIRI</sequence>
<comment type="caution">
    <text evidence="1">The sequence shown here is derived from an EMBL/GenBank/DDBJ whole genome shotgun (WGS) entry which is preliminary data.</text>
</comment>
<evidence type="ECO:0000313" key="1">
    <source>
        <dbReference type="EMBL" id="GHA15004.1"/>
    </source>
</evidence>
<keyword evidence="2" id="KW-1185">Reference proteome</keyword>
<name>A0ABQ3CHL3_9ACTN</name>
<dbReference type="Proteomes" id="UP000653644">
    <property type="component" value="Unassembled WGS sequence"/>
</dbReference>
<protein>
    <submittedName>
        <fullName evidence="1">Uncharacterized protein</fullName>
    </submittedName>
</protein>